<dbReference type="EMBL" id="CAJVPW010013561">
    <property type="protein sequence ID" value="CAG8646023.1"/>
    <property type="molecule type" value="Genomic_DNA"/>
</dbReference>
<evidence type="ECO:0000313" key="2">
    <source>
        <dbReference type="Proteomes" id="UP000789366"/>
    </source>
</evidence>
<dbReference type="Proteomes" id="UP000789366">
    <property type="component" value="Unassembled WGS sequence"/>
</dbReference>
<proteinExistence type="predicted"/>
<organism evidence="1 2">
    <name type="scientific">Cetraspora pellucida</name>
    <dbReference type="NCBI Taxonomy" id="1433469"/>
    <lineage>
        <taxon>Eukaryota</taxon>
        <taxon>Fungi</taxon>
        <taxon>Fungi incertae sedis</taxon>
        <taxon>Mucoromycota</taxon>
        <taxon>Glomeromycotina</taxon>
        <taxon>Glomeromycetes</taxon>
        <taxon>Diversisporales</taxon>
        <taxon>Gigasporaceae</taxon>
        <taxon>Cetraspora</taxon>
    </lineage>
</organism>
<comment type="caution">
    <text evidence="1">The sequence shown here is derived from an EMBL/GenBank/DDBJ whole genome shotgun (WGS) entry which is preliminary data.</text>
</comment>
<reference evidence="1" key="1">
    <citation type="submission" date="2021-06" db="EMBL/GenBank/DDBJ databases">
        <authorList>
            <person name="Kallberg Y."/>
            <person name="Tangrot J."/>
            <person name="Rosling A."/>
        </authorList>
    </citation>
    <scope>NUCLEOTIDE SEQUENCE</scope>
    <source>
        <strain evidence="1">28 12/20/2015</strain>
    </source>
</reference>
<feature type="non-terminal residue" evidence="1">
    <location>
        <position position="1"/>
    </location>
</feature>
<accession>A0ACA9NBK2</accession>
<sequence>PQESIIFVVGIMEIIKSNFYIYANEISNIDISNISISDSKNQALAKSAQSKLLFTHQNIKNIASGFNIKIHSDDLADKYQYEVLSDDLYSLKRKRNKGTDNNVKNLEEIRSFKQDNFTEDEKEELLLDDNKKKENLEVIKKVRNI</sequence>
<protein>
    <submittedName>
        <fullName evidence="1">7550_t:CDS:1</fullName>
    </submittedName>
</protein>
<gene>
    <name evidence="1" type="ORF">SPELUC_LOCUS8743</name>
</gene>
<evidence type="ECO:0000313" key="1">
    <source>
        <dbReference type="EMBL" id="CAG8646023.1"/>
    </source>
</evidence>
<name>A0ACA9NBK2_9GLOM</name>
<keyword evidence="2" id="KW-1185">Reference proteome</keyword>